<dbReference type="InterPro" id="IPR025654">
    <property type="entry name" value="PEX2/10"/>
</dbReference>
<keyword evidence="12" id="KW-1133">Transmembrane helix</keyword>
<keyword evidence="11" id="KW-0653">Protein transport</keyword>
<dbReference type="InterPro" id="IPR018957">
    <property type="entry name" value="Znf_C3HC4_RING-type"/>
</dbReference>
<comment type="caution">
    <text evidence="17">The sequence shown here is derived from an EMBL/GenBank/DDBJ whole genome shotgun (WGS) entry which is preliminary data.</text>
</comment>
<evidence type="ECO:0000256" key="12">
    <source>
        <dbReference type="ARBA" id="ARBA00022989"/>
    </source>
</evidence>
<keyword evidence="7" id="KW-0479">Metal-binding</keyword>
<evidence type="ECO:0000256" key="7">
    <source>
        <dbReference type="ARBA" id="ARBA00022723"/>
    </source>
</evidence>
<evidence type="ECO:0000313" key="18">
    <source>
        <dbReference type="Proteomes" id="UP000676336"/>
    </source>
</evidence>
<comment type="pathway">
    <text evidence="2">Protein modification; protein ubiquitination.</text>
</comment>
<keyword evidence="6" id="KW-0812">Transmembrane</keyword>
<evidence type="ECO:0000256" key="10">
    <source>
        <dbReference type="ARBA" id="ARBA00022833"/>
    </source>
</evidence>
<evidence type="ECO:0000256" key="15">
    <source>
        <dbReference type="PROSITE-ProRule" id="PRU00175"/>
    </source>
</evidence>
<dbReference type="InterPro" id="IPR013083">
    <property type="entry name" value="Znf_RING/FYVE/PHD"/>
</dbReference>
<dbReference type="GO" id="GO:0016740">
    <property type="term" value="F:transferase activity"/>
    <property type="evidence" value="ECO:0007669"/>
    <property type="project" value="UniProtKB-KW"/>
</dbReference>
<comment type="similarity">
    <text evidence="3">Belongs to the pex2/pex10/pex12 family.</text>
</comment>
<dbReference type="EMBL" id="CAJOBI010178124">
    <property type="protein sequence ID" value="CAF4915467.1"/>
    <property type="molecule type" value="Genomic_DNA"/>
</dbReference>
<evidence type="ECO:0000259" key="16">
    <source>
        <dbReference type="PROSITE" id="PS50089"/>
    </source>
</evidence>
<organism evidence="17 18">
    <name type="scientific">Rotaria magnacalcarata</name>
    <dbReference type="NCBI Taxonomy" id="392030"/>
    <lineage>
        <taxon>Eukaryota</taxon>
        <taxon>Metazoa</taxon>
        <taxon>Spiralia</taxon>
        <taxon>Gnathifera</taxon>
        <taxon>Rotifera</taxon>
        <taxon>Eurotatoria</taxon>
        <taxon>Bdelloidea</taxon>
        <taxon>Philodinida</taxon>
        <taxon>Philodinidae</taxon>
        <taxon>Rotaria</taxon>
    </lineage>
</organism>
<keyword evidence="5" id="KW-0808">Transferase</keyword>
<comment type="subcellular location">
    <subcellularLocation>
        <location evidence="1">Peroxisome membrane</location>
        <topology evidence="1">Multi-pass membrane protein</topology>
    </subcellularLocation>
</comment>
<dbReference type="PANTHER" id="PTHR48178:SF1">
    <property type="entry name" value="PEROXISOME BIOGENESIS FACTOR 2"/>
    <property type="match status" value="1"/>
</dbReference>
<evidence type="ECO:0000256" key="5">
    <source>
        <dbReference type="ARBA" id="ARBA00022679"/>
    </source>
</evidence>
<evidence type="ECO:0000256" key="1">
    <source>
        <dbReference type="ARBA" id="ARBA00004585"/>
    </source>
</evidence>
<dbReference type="AlphaFoldDB" id="A0A8S3CF80"/>
<dbReference type="GO" id="GO:0005778">
    <property type="term" value="C:peroxisomal membrane"/>
    <property type="evidence" value="ECO:0007669"/>
    <property type="project" value="UniProtKB-SubCell"/>
</dbReference>
<dbReference type="Pfam" id="PF00097">
    <property type="entry name" value="zf-C3HC4"/>
    <property type="match status" value="1"/>
</dbReference>
<keyword evidence="9" id="KW-0833">Ubl conjugation pathway</keyword>
<name>A0A8S3CF80_9BILA</name>
<protein>
    <recommendedName>
        <fullName evidence="16">RING-type domain-containing protein</fullName>
    </recommendedName>
</protein>
<dbReference type="PANTHER" id="PTHR48178">
    <property type="entry name" value="PEROXISOME BIOGENESIS FACTOR 2"/>
    <property type="match status" value="1"/>
</dbReference>
<dbReference type="InterPro" id="IPR017907">
    <property type="entry name" value="Znf_RING_CS"/>
</dbReference>
<evidence type="ECO:0000256" key="2">
    <source>
        <dbReference type="ARBA" id="ARBA00004906"/>
    </source>
</evidence>
<evidence type="ECO:0000256" key="14">
    <source>
        <dbReference type="ARBA" id="ARBA00023140"/>
    </source>
</evidence>
<dbReference type="Proteomes" id="UP000676336">
    <property type="component" value="Unassembled WGS sequence"/>
</dbReference>
<feature type="domain" description="RING-type" evidence="16">
    <location>
        <begin position="48"/>
        <end position="85"/>
    </location>
</feature>
<dbReference type="GO" id="GO:0016558">
    <property type="term" value="P:protein import into peroxisome matrix"/>
    <property type="evidence" value="ECO:0007669"/>
    <property type="project" value="InterPro"/>
</dbReference>
<dbReference type="SUPFAM" id="SSF57850">
    <property type="entry name" value="RING/U-box"/>
    <property type="match status" value="1"/>
</dbReference>
<keyword evidence="8 15" id="KW-0863">Zinc-finger</keyword>
<keyword evidence="13" id="KW-0472">Membrane</keyword>
<evidence type="ECO:0000256" key="8">
    <source>
        <dbReference type="ARBA" id="ARBA00022771"/>
    </source>
</evidence>
<evidence type="ECO:0000313" key="17">
    <source>
        <dbReference type="EMBL" id="CAF4915467.1"/>
    </source>
</evidence>
<dbReference type="Gene3D" id="3.30.40.10">
    <property type="entry name" value="Zinc/RING finger domain, C3HC4 (zinc finger)"/>
    <property type="match status" value="1"/>
</dbReference>
<evidence type="ECO:0000256" key="3">
    <source>
        <dbReference type="ARBA" id="ARBA00008704"/>
    </source>
</evidence>
<gene>
    <name evidence="17" type="ORF">SMN809_LOCUS52434</name>
</gene>
<reference evidence="17" key="1">
    <citation type="submission" date="2021-02" db="EMBL/GenBank/DDBJ databases">
        <authorList>
            <person name="Nowell W R."/>
        </authorList>
    </citation>
    <scope>NUCLEOTIDE SEQUENCE</scope>
</reference>
<accession>A0A8S3CF80</accession>
<dbReference type="InterPro" id="IPR001841">
    <property type="entry name" value="Znf_RING"/>
</dbReference>
<evidence type="ECO:0000256" key="9">
    <source>
        <dbReference type="ARBA" id="ARBA00022786"/>
    </source>
</evidence>
<sequence length="100" mass="11628">MKRELIWHTLNETLGTLIPFLTSLKARTLMRKYLSGTVMKRLEQTNICSVCEQSIVMPHESIGDCKHYFCYVCAYSLIQQSCPICFKTLNNIKRKDFSSE</sequence>
<keyword evidence="10" id="KW-0862">Zinc</keyword>
<evidence type="ECO:0000256" key="11">
    <source>
        <dbReference type="ARBA" id="ARBA00022927"/>
    </source>
</evidence>
<evidence type="ECO:0000256" key="13">
    <source>
        <dbReference type="ARBA" id="ARBA00023136"/>
    </source>
</evidence>
<keyword evidence="4" id="KW-0813">Transport</keyword>
<dbReference type="PROSITE" id="PS00518">
    <property type="entry name" value="ZF_RING_1"/>
    <property type="match status" value="1"/>
</dbReference>
<evidence type="ECO:0000256" key="4">
    <source>
        <dbReference type="ARBA" id="ARBA00022448"/>
    </source>
</evidence>
<proteinExistence type="inferred from homology"/>
<keyword evidence="14" id="KW-0576">Peroxisome</keyword>
<evidence type="ECO:0000256" key="6">
    <source>
        <dbReference type="ARBA" id="ARBA00022692"/>
    </source>
</evidence>
<dbReference type="GO" id="GO:0008270">
    <property type="term" value="F:zinc ion binding"/>
    <property type="evidence" value="ECO:0007669"/>
    <property type="project" value="UniProtKB-KW"/>
</dbReference>
<dbReference type="PROSITE" id="PS50089">
    <property type="entry name" value="ZF_RING_2"/>
    <property type="match status" value="1"/>
</dbReference>